<proteinExistence type="inferred from homology"/>
<dbReference type="Pfam" id="PF14881">
    <property type="entry name" value="Tubulin_3"/>
    <property type="match status" value="1"/>
</dbReference>
<evidence type="ECO:0000313" key="8">
    <source>
        <dbReference type="EMBL" id="RKU45152.1"/>
    </source>
</evidence>
<dbReference type="InterPro" id="IPR049942">
    <property type="entry name" value="DML1/Misato"/>
</dbReference>
<comment type="function">
    <text evidence="1">Involved in the partitioning of the mitochondrial organelle and mitochondrial DNA (mtDNA) inheritance.</text>
</comment>
<comment type="caution">
    <text evidence="8">The sequence shown here is derived from an EMBL/GenBank/DDBJ whole genome shotgun (WGS) entry which is preliminary data.</text>
</comment>
<dbReference type="GO" id="GO:0005739">
    <property type="term" value="C:mitochondrion"/>
    <property type="evidence" value="ECO:0007669"/>
    <property type="project" value="UniProtKB-SubCell"/>
</dbReference>
<evidence type="ECO:0000256" key="1">
    <source>
        <dbReference type="ARBA" id="ARBA00003757"/>
    </source>
</evidence>
<keyword evidence="9" id="KW-1185">Reference proteome</keyword>
<dbReference type="Proteomes" id="UP000275385">
    <property type="component" value="Unassembled WGS sequence"/>
</dbReference>
<evidence type="ECO:0000256" key="2">
    <source>
        <dbReference type="ARBA" id="ARBA00004173"/>
    </source>
</evidence>
<keyword evidence="4" id="KW-0496">Mitochondrion</keyword>
<dbReference type="CDD" id="cd06060">
    <property type="entry name" value="misato"/>
    <property type="match status" value="1"/>
</dbReference>
<evidence type="ECO:0000313" key="9">
    <source>
        <dbReference type="Proteomes" id="UP000275385"/>
    </source>
</evidence>
<dbReference type="InterPro" id="IPR019605">
    <property type="entry name" value="Misato_II_tubulin-like"/>
</dbReference>
<organism evidence="8 9">
    <name type="scientific">Coniochaeta pulveracea</name>
    <dbReference type="NCBI Taxonomy" id="177199"/>
    <lineage>
        <taxon>Eukaryota</taxon>
        <taxon>Fungi</taxon>
        <taxon>Dikarya</taxon>
        <taxon>Ascomycota</taxon>
        <taxon>Pezizomycotina</taxon>
        <taxon>Sordariomycetes</taxon>
        <taxon>Sordariomycetidae</taxon>
        <taxon>Coniochaetales</taxon>
        <taxon>Coniochaetaceae</taxon>
        <taxon>Coniochaeta</taxon>
    </lineage>
</organism>
<dbReference type="PANTHER" id="PTHR13391:SF0">
    <property type="entry name" value="PROTEIN MISATO HOMOLOG 1"/>
    <property type="match status" value="1"/>
</dbReference>
<dbReference type="PANTHER" id="PTHR13391">
    <property type="entry name" value="MITOCHONDRIAL DISTRIBUTION REGULATOR MISATO"/>
    <property type="match status" value="1"/>
</dbReference>
<dbReference type="Pfam" id="PF10644">
    <property type="entry name" value="Misat_Tub_SegII"/>
    <property type="match status" value="1"/>
</dbReference>
<evidence type="ECO:0000259" key="7">
    <source>
        <dbReference type="Pfam" id="PF14881"/>
    </source>
</evidence>
<dbReference type="InterPro" id="IPR036525">
    <property type="entry name" value="Tubulin/FtsZ_GTPase_sf"/>
</dbReference>
<dbReference type="GO" id="GO:0007005">
    <property type="term" value="P:mitochondrion organization"/>
    <property type="evidence" value="ECO:0007669"/>
    <property type="project" value="InterPro"/>
</dbReference>
<dbReference type="InterPro" id="IPR029209">
    <property type="entry name" value="DML1/Misato_tubulin"/>
</dbReference>
<feature type="domain" description="DML1/Misato tubulin" evidence="7">
    <location>
        <begin position="118"/>
        <end position="302"/>
    </location>
</feature>
<comment type="similarity">
    <text evidence="3">Belongs to the misato family.</text>
</comment>
<gene>
    <name evidence="8" type="primary">DML1</name>
    <name evidence="8" type="ORF">DL546_005715</name>
</gene>
<evidence type="ECO:0000256" key="3">
    <source>
        <dbReference type="ARBA" id="ARBA00008507"/>
    </source>
</evidence>
<feature type="compositionally biased region" description="Acidic residues" evidence="5">
    <location>
        <begin position="352"/>
        <end position="366"/>
    </location>
</feature>
<name>A0A420YB99_9PEZI</name>
<dbReference type="STRING" id="177199.A0A420YB99"/>
<dbReference type="AlphaFoldDB" id="A0A420YB99"/>
<reference evidence="8 9" key="1">
    <citation type="submission" date="2018-08" db="EMBL/GenBank/DDBJ databases">
        <title>Draft genome of the lignicolous fungus Coniochaeta pulveracea.</title>
        <authorList>
            <person name="Borstlap C.J."/>
            <person name="De Witt R.N."/>
            <person name="Botha A."/>
            <person name="Volschenk H."/>
        </authorList>
    </citation>
    <scope>NUCLEOTIDE SEQUENCE [LARGE SCALE GENOMIC DNA]</scope>
    <source>
        <strain evidence="8 9">CAB683</strain>
    </source>
</reference>
<feature type="domain" description="Misato Segment II tubulin-like" evidence="6">
    <location>
        <begin position="2"/>
        <end position="113"/>
    </location>
</feature>
<sequence length="527" mass="59385">MHEVITLQLGQQSNYLATHFWNAQESYFTYSEDEQSPVNHDIHWRPGLGVDGTETFMPRTVIYDLKGGFGSLKKINALYEASDEGQAQGIWNGPTVVHRQQPIGQSAYLQSLDAGSEPPELTTDTVRYWSDFNRIFFHPKSIIQLNEFELNSTIQPFEKWTTGQDLFSSLDKEHDLVDRDVRPFAEEADMMQGIQVFASFDDAWGGFASEYLERLRDEYGKTDIWVWGLQDSFAGVPRDKRLQRLTNKAKTMTEMYKYASLVVPVTLPSPLGSNISLDASSNWHTSALLASAIETVTLPSRLRTGFHNDTYSGIASLLNQTGKQSIAGLQMSVPREGALSNLIDARQRQDAQDADTVMEDASDDEASTSLRLDLDFTPTDQLDFHSRQQNGSHQPRIFSQIQTIRSSSAEHQQRKMLDPEEEAERLRRRNPNKPLTRQYHSSLAFPLLDSFPRIFRDENGNKLGGRADITASLTTDASVSARLKLLRTTVLRSIGVEDREVLGSELADMADEYHEGWDSGSDEGDDD</sequence>
<accession>A0A420YB99</accession>
<dbReference type="OrthoDB" id="271881at2759"/>
<dbReference type="Gene3D" id="3.40.50.1440">
    <property type="entry name" value="Tubulin/FtsZ, GTPase domain"/>
    <property type="match status" value="1"/>
</dbReference>
<evidence type="ECO:0000256" key="4">
    <source>
        <dbReference type="ARBA" id="ARBA00023128"/>
    </source>
</evidence>
<feature type="region of interest" description="Disordered" evidence="5">
    <location>
        <begin position="347"/>
        <end position="372"/>
    </location>
</feature>
<comment type="subcellular location">
    <subcellularLocation>
        <location evidence="2">Mitochondrion</location>
    </subcellularLocation>
</comment>
<dbReference type="SUPFAM" id="SSF52490">
    <property type="entry name" value="Tubulin nucleotide-binding domain-like"/>
    <property type="match status" value="1"/>
</dbReference>
<protein>
    <submittedName>
        <fullName evidence="8">Protein dml1</fullName>
    </submittedName>
</protein>
<feature type="region of interest" description="Disordered" evidence="5">
    <location>
        <begin position="405"/>
        <end position="436"/>
    </location>
</feature>
<dbReference type="EMBL" id="QVQW01000023">
    <property type="protein sequence ID" value="RKU45152.1"/>
    <property type="molecule type" value="Genomic_DNA"/>
</dbReference>
<evidence type="ECO:0000256" key="5">
    <source>
        <dbReference type="SAM" id="MobiDB-lite"/>
    </source>
</evidence>
<evidence type="ECO:0000259" key="6">
    <source>
        <dbReference type="Pfam" id="PF10644"/>
    </source>
</evidence>